<keyword evidence="2" id="KW-1185">Reference proteome</keyword>
<organism evidence="1 2">
    <name type="scientific">Schaedlerella arabinosiphila</name>
    <dbReference type="NCBI Taxonomy" id="2044587"/>
    <lineage>
        <taxon>Bacteria</taxon>
        <taxon>Bacillati</taxon>
        <taxon>Bacillota</taxon>
        <taxon>Clostridia</taxon>
        <taxon>Lachnospirales</taxon>
        <taxon>Lachnospiraceae</taxon>
        <taxon>Schaedlerella</taxon>
    </lineage>
</organism>
<dbReference type="EMBL" id="RHJS01000002">
    <property type="protein sequence ID" value="RRK32420.1"/>
    <property type="molecule type" value="Genomic_DNA"/>
</dbReference>
<proteinExistence type="predicted"/>
<evidence type="ECO:0000313" key="1">
    <source>
        <dbReference type="EMBL" id="RRK32420.1"/>
    </source>
</evidence>
<dbReference type="Proteomes" id="UP000274920">
    <property type="component" value="Unassembled WGS sequence"/>
</dbReference>
<sequence length="75" mass="8177">MALVGYIYIPNDLVYLNPTFYMMVYRACNAKLFAGATGETMEGGIVCKNGVDMGIGKKIGGTGKYSLIVSNRNWD</sequence>
<name>A0A3R8LFT9_9FIRM</name>
<evidence type="ECO:0000313" key="2">
    <source>
        <dbReference type="Proteomes" id="UP000274920"/>
    </source>
</evidence>
<dbReference type="AlphaFoldDB" id="A0A3R8LFT9"/>
<reference evidence="1" key="1">
    <citation type="submission" date="2018-10" db="EMBL/GenBank/DDBJ databases">
        <title>Schaedlerella arabinophila gen. nov. sp. nov., isolated from the mouse intestinal tract and comparative analysis with the genome of the closely related altered Schaedler flora strain ASF502.</title>
        <authorList>
            <person name="Miyake S."/>
            <person name="Soh M."/>
            <person name="Seedorf H."/>
        </authorList>
    </citation>
    <scope>NUCLEOTIDE SEQUENCE [LARGE SCALE GENOMIC DNA]</scope>
    <source>
        <strain evidence="1">DSM 106076</strain>
    </source>
</reference>
<accession>A0A3R8LFT9</accession>
<gene>
    <name evidence="1" type="ORF">EBB54_14420</name>
</gene>
<protein>
    <submittedName>
        <fullName evidence="1">Uncharacterized protein</fullName>
    </submittedName>
</protein>
<comment type="caution">
    <text evidence="1">The sequence shown here is derived from an EMBL/GenBank/DDBJ whole genome shotgun (WGS) entry which is preliminary data.</text>
</comment>